<name>A0AAE0ZLI9_9GAST</name>
<dbReference type="AlphaFoldDB" id="A0AAE0ZLI9"/>
<sequence>MTSSGDDKLFMLQHLVRWPINSNGRLTMIELQGHIEGHSEFERAKTLLAAVECNANNVCVLWTLSCSQRPWRASPPARLIQQVNSSPGPRAV</sequence>
<comment type="caution">
    <text evidence="1">The sequence shown here is derived from an EMBL/GenBank/DDBJ whole genome shotgun (WGS) entry which is preliminary data.</text>
</comment>
<protein>
    <submittedName>
        <fullName evidence="1">Uncharacterized protein</fullName>
    </submittedName>
</protein>
<gene>
    <name evidence="1" type="ORF">RRG08_047934</name>
</gene>
<proteinExistence type="predicted"/>
<evidence type="ECO:0000313" key="1">
    <source>
        <dbReference type="EMBL" id="KAK3771683.1"/>
    </source>
</evidence>
<dbReference type="EMBL" id="JAWDGP010003693">
    <property type="protein sequence ID" value="KAK3771683.1"/>
    <property type="molecule type" value="Genomic_DNA"/>
</dbReference>
<organism evidence="1 2">
    <name type="scientific">Elysia crispata</name>
    <name type="common">lettuce slug</name>
    <dbReference type="NCBI Taxonomy" id="231223"/>
    <lineage>
        <taxon>Eukaryota</taxon>
        <taxon>Metazoa</taxon>
        <taxon>Spiralia</taxon>
        <taxon>Lophotrochozoa</taxon>
        <taxon>Mollusca</taxon>
        <taxon>Gastropoda</taxon>
        <taxon>Heterobranchia</taxon>
        <taxon>Euthyneura</taxon>
        <taxon>Panpulmonata</taxon>
        <taxon>Sacoglossa</taxon>
        <taxon>Placobranchoidea</taxon>
        <taxon>Plakobranchidae</taxon>
        <taxon>Elysia</taxon>
    </lineage>
</organism>
<reference evidence="1" key="1">
    <citation type="journal article" date="2023" name="G3 (Bethesda)">
        <title>A reference genome for the long-term kleptoplast-retaining sea slug Elysia crispata morphotype clarki.</title>
        <authorList>
            <person name="Eastman K.E."/>
            <person name="Pendleton A.L."/>
            <person name="Shaikh M.A."/>
            <person name="Suttiyut T."/>
            <person name="Ogas R."/>
            <person name="Tomko P."/>
            <person name="Gavelis G."/>
            <person name="Widhalm J.R."/>
            <person name="Wisecaver J.H."/>
        </authorList>
    </citation>
    <scope>NUCLEOTIDE SEQUENCE</scope>
    <source>
        <strain evidence="1">ECLA1</strain>
    </source>
</reference>
<dbReference type="Proteomes" id="UP001283361">
    <property type="component" value="Unassembled WGS sequence"/>
</dbReference>
<keyword evidence="2" id="KW-1185">Reference proteome</keyword>
<accession>A0AAE0ZLI9</accession>
<evidence type="ECO:0000313" key="2">
    <source>
        <dbReference type="Proteomes" id="UP001283361"/>
    </source>
</evidence>